<protein>
    <submittedName>
        <fullName evidence="4">Uncharacterized protein</fullName>
    </submittedName>
</protein>
<organism evidence="3 4">
    <name type="scientific">Drosophila suzukii</name>
    <name type="common">Spotted-wing drosophila fruit fly</name>
    <dbReference type="NCBI Taxonomy" id="28584"/>
    <lineage>
        <taxon>Eukaryota</taxon>
        <taxon>Metazoa</taxon>
        <taxon>Ecdysozoa</taxon>
        <taxon>Arthropoda</taxon>
        <taxon>Hexapoda</taxon>
        <taxon>Insecta</taxon>
        <taxon>Pterygota</taxon>
        <taxon>Neoptera</taxon>
        <taxon>Endopterygota</taxon>
        <taxon>Diptera</taxon>
        <taxon>Brachycera</taxon>
        <taxon>Muscomorpha</taxon>
        <taxon>Ephydroidea</taxon>
        <taxon>Drosophilidae</taxon>
        <taxon>Drosophila</taxon>
        <taxon>Sophophora</taxon>
    </lineage>
</organism>
<evidence type="ECO:0000313" key="3">
    <source>
        <dbReference type="Proteomes" id="UP001652628"/>
    </source>
</evidence>
<keyword evidence="2" id="KW-0732">Signal</keyword>
<dbReference type="Proteomes" id="UP001652628">
    <property type="component" value="Chromosome X"/>
</dbReference>
<sequence length="133" mass="14990">MNSIPVLFLVILGASLTWSLPMNPDQDQKDLKPVGQQFNQMANSDAESEFIERIPPKGQNSSEEEKAQYDVVTLLDMLETAGVRSADKRELHSLNYGELIRLLALWKMSQDRNVYVAKGPEVQPDQAIDTDTR</sequence>
<proteinExistence type="predicted"/>
<feature type="signal peptide" evidence="2">
    <location>
        <begin position="1"/>
        <end position="19"/>
    </location>
</feature>
<gene>
    <name evidence="4" type="primary">LOC108004738</name>
</gene>
<dbReference type="GeneID" id="108004738"/>
<feature type="chain" id="PRO_5046098612" evidence="2">
    <location>
        <begin position="20"/>
        <end position="133"/>
    </location>
</feature>
<feature type="region of interest" description="Disordered" evidence="1">
    <location>
        <begin position="45"/>
        <end position="66"/>
    </location>
</feature>
<name>A0ABM4TU48_DROSZ</name>
<dbReference type="RefSeq" id="XP_070853491.1">
    <property type="nucleotide sequence ID" value="XM_070997390.1"/>
</dbReference>
<evidence type="ECO:0000256" key="2">
    <source>
        <dbReference type="SAM" id="SignalP"/>
    </source>
</evidence>
<evidence type="ECO:0000256" key="1">
    <source>
        <dbReference type="SAM" id="MobiDB-lite"/>
    </source>
</evidence>
<accession>A0ABM4TU48</accession>
<keyword evidence="3" id="KW-1185">Reference proteome</keyword>
<reference evidence="4" key="1">
    <citation type="submission" date="2025-08" db="UniProtKB">
        <authorList>
            <consortium name="RefSeq"/>
        </authorList>
    </citation>
    <scope>IDENTIFICATION</scope>
</reference>
<evidence type="ECO:0000313" key="4">
    <source>
        <dbReference type="RefSeq" id="XP_070853491.1"/>
    </source>
</evidence>